<feature type="compositionally biased region" description="Polar residues" evidence="1">
    <location>
        <begin position="93"/>
        <end position="105"/>
    </location>
</feature>
<proteinExistence type="predicted"/>
<accession>A0A495JCM3</accession>
<evidence type="ECO:0000313" key="3">
    <source>
        <dbReference type="EMBL" id="RKR86667.1"/>
    </source>
</evidence>
<protein>
    <submittedName>
        <fullName evidence="3">Uncharacterized protein</fullName>
    </submittedName>
</protein>
<dbReference type="EMBL" id="RBKT01000001">
    <property type="protein sequence ID" value="RKR86667.1"/>
    <property type="molecule type" value="Genomic_DNA"/>
</dbReference>
<evidence type="ECO:0000256" key="1">
    <source>
        <dbReference type="SAM" id="MobiDB-lite"/>
    </source>
</evidence>
<keyword evidence="2" id="KW-0812">Transmembrane</keyword>
<feature type="region of interest" description="Disordered" evidence="1">
    <location>
        <begin position="83"/>
        <end position="110"/>
    </location>
</feature>
<sequence>MTRKRDRLDEYVRQVTQLDDDRAATLADSTARQALFNKITRMHTYGQPESPRPSARRPIRLVAVAAGIVVVAMAVLASTGVLGWRNQPPPTASNPTQTSEQTQAPERQGDAFGAEVEASCVEQYSPQTVAARPFAFDGTVLSIAERSSARVESDPYVSVTFTVTRWFRGGHGDRVTVAMFPPDVHTSVGNASYTIGSRLLVSGADRWGNAQLSNPIAWACGFTRWYNQADAQVWREAFR</sequence>
<organism evidence="3 4">
    <name type="scientific">Micromonospora pisi</name>
    <dbReference type="NCBI Taxonomy" id="589240"/>
    <lineage>
        <taxon>Bacteria</taxon>
        <taxon>Bacillati</taxon>
        <taxon>Actinomycetota</taxon>
        <taxon>Actinomycetes</taxon>
        <taxon>Micromonosporales</taxon>
        <taxon>Micromonosporaceae</taxon>
        <taxon>Micromonospora</taxon>
    </lineage>
</organism>
<feature type="transmembrane region" description="Helical" evidence="2">
    <location>
        <begin position="61"/>
        <end position="84"/>
    </location>
</feature>
<dbReference type="OrthoDB" id="3302627at2"/>
<keyword evidence="2" id="KW-1133">Transmembrane helix</keyword>
<name>A0A495JCM3_9ACTN</name>
<dbReference type="AlphaFoldDB" id="A0A495JCM3"/>
<reference evidence="3 4" key="1">
    <citation type="submission" date="2018-10" db="EMBL/GenBank/DDBJ databases">
        <title>Sequencing the genomes of 1000 actinobacteria strains.</title>
        <authorList>
            <person name="Klenk H.-P."/>
        </authorList>
    </citation>
    <scope>NUCLEOTIDE SEQUENCE [LARGE SCALE GENOMIC DNA]</scope>
    <source>
        <strain evidence="3 4">DSM 45175</strain>
    </source>
</reference>
<evidence type="ECO:0000256" key="2">
    <source>
        <dbReference type="SAM" id="Phobius"/>
    </source>
</evidence>
<gene>
    <name evidence="3" type="ORF">BDK92_0917</name>
</gene>
<keyword evidence="2" id="KW-0472">Membrane</keyword>
<dbReference type="RefSeq" id="WP_147456906.1">
    <property type="nucleotide sequence ID" value="NZ_RBKT01000001.1"/>
</dbReference>
<evidence type="ECO:0000313" key="4">
    <source>
        <dbReference type="Proteomes" id="UP000277671"/>
    </source>
</evidence>
<keyword evidence="4" id="KW-1185">Reference proteome</keyword>
<comment type="caution">
    <text evidence="3">The sequence shown here is derived from an EMBL/GenBank/DDBJ whole genome shotgun (WGS) entry which is preliminary data.</text>
</comment>
<dbReference type="Proteomes" id="UP000277671">
    <property type="component" value="Unassembled WGS sequence"/>
</dbReference>